<evidence type="ECO:0000259" key="13">
    <source>
        <dbReference type="PROSITE" id="PS50089"/>
    </source>
</evidence>
<evidence type="ECO:0000256" key="10">
    <source>
        <dbReference type="ARBA" id="ARBA00022989"/>
    </source>
</evidence>
<keyword evidence="8" id="KW-0833">Ubl conjugation pathway</keyword>
<dbReference type="GO" id="GO:0016567">
    <property type="term" value="P:protein ubiquitination"/>
    <property type="evidence" value="ECO:0007669"/>
    <property type="project" value="TreeGrafter"/>
</dbReference>
<dbReference type="STRING" id="69332.A0A388KTE3"/>
<reference evidence="14 15" key="1">
    <citation type="journal article" date="2018" name="Cell">
        <title>The Chara Genome: Secondary Complexity and Implications for Plant Terrestrialization.</title>
        <authorList>
            <person name="Nishiyama T."/>
            <person name="Sakayama H."/>
            <person name="Vries J.D."/>
            <person name="Buschmann H."/>
            <person name="Saint-Marcoux D."/>
            <person name="Ullrich K.K."/>
            <person name="Haas F.B."/>
            <person name="Vanderstraeten L."/>
            <person name="Becker D."/>
            <person name="Lang D."/>
            <person name="Vosolsobe S."/>
            <person name="Rombauts S."/>
            <person name="Wilhelmsson P.K.I."/>
            <person name="Janitza P."/>
            <person name="Kern R."/>
            <person name="Heyl A."/>
            <person name="Rumpler F."/>
            <person name="Villalobos L.I.A.C."/>
            <person name="Clay J.M."/>
            <person name="Skokan R."/>
            <person name="Toyoda A."/>
            <person name="Suzuki Y."/>
            <person name="Kagoshima H."/>
            <person name="Schijlen E."/>
            <person name="Tajeshwar N."/>
            <person name="Catarino B."/>
            <person name="Hetherington A.J."/>
            <person name="Saltykova A."/>
            <person name="Bonnot C."/>
            <person name="Breuninger H."/>
            <person name="Symeonidi A."/>
            <person name="Radhakrishnan G.V."/>
            <person name="Van Nieuwerburgh F."/>
            <person name="Deforce D."/>
            <person name="Chang C."/>
            <person name="Karol K.G."/>
            <person name="Hedrich R."/>
            <person name="Ulvskov P."/>
            <person name="Glockner G."/>
            <person name="Delwiche C.F."/>
            <person name="Petrasek J."/>
            <person name="Van de Peer Y."/>
            <person name="Friml J."/>
            <person name="Beilby M."/>
            <person name="Dolan L."/>
            <person name="Kohara Y."/>
            <person name="Sugano S."/>
            <person name="Fujiyama A."/>
            <person name="Delaux P.-M."/>
            <person name="Quint M."/>
            <person name="TheiBen G."/>
            <person name="Hagemann M."/>
            <person name="Harholt J."/>
            <person name="Dunand C."/>
            <person name="Zachgo S."/>
            <person name="Langdale J."/>
            <person name="Maumus F."/>
            <person name="Straeten D.V.D."/>
            <person name="Gould S.B."/>
            <person name="Rensing S.A."/>
        </authorList>
    </citation>
    <scope>NUCLEOTIDE SEQUENCE [LARGE SCALE GENOMIC DNA]</scope>
    <source>
        <strain evidence="14 15">S276</strain>
    </source>
</reference>
<organism evidence="14 15">
    <name type="scientific">Chara braunii</name>
    <name type="common">Braun's stonewort</name>
    <dbReference type="NCBI Taxonomy" id="69332"/>
    <lineage>
        <taxon>Eukaryota</taxon>
        <taxon>Viridiplantae</taxon>
        <taxon>Streptophyta</taxon>
        <taxon>Charophyceae</taxon>
        <taxon>Charales</taxon>
        <taxon>Characeae</taxon>
        <taxon>Chara</taxon>
    </lineage>
</organism>
<evidence type="ECO:0000256" key="8">
    <source>
        <dbReference type="ARBA" id="ARBA00022786"/>
    </source>
</evidence>
<dbReference type="PANTHER" id="PTHR45977">
    <property type="entry name" value="TARGET OF ERK KINASE MPK-1"/>
    <property type="match status" value="1"/>
</dbReference>
<evidence type="ECO:0000256" key="2">
    <source>
        <dbReference type="ARBA" id="ARBA00004141"/>
    </source>
</evidence>
<evidence type="ECO:0000256" key="9">
    <source>
        <dbReference type="ARBA" id="ARBA00022833"/>
    </source>
</evidence>
<dbReference type="PROSITE" id="PS50089">
    <property type="entry name" value="ZF_RING_2"/>
    <property type="match status" value="1"/>
</dbReference>
<keyword evidence="10" id="KW-1133">Transmembrane helix</keyword>
<dbReference type="PANTHER" id="PTHR45977:SF28">
    <property type="entry name" value="OS02G0674700 PROTEIN"/>
    <property type="match status" value="1"/>
</dbReference>
<dbReference type="InterPro" id="IPR013083">
    <property type="entry name" value="Znf_RING/FYVE/PHD"/>
</dbReference>
<evidence type="ECO:0000256" key="12">
    <source>
        <dbReference type="PROSITE-ProRule" id="PRU00175"/>
    </source>
</evidence>
<dbReference type="GO" id="GO:0016020">
    <property type="term" value="C:membrane"/>
    <property type="evidence" value="ECO:0007669"/>
    <property type="project" value="UniProtKB-SubCell"/>
</dbReference>
<feature type="domain" description="RING-type" evidence="13">
    <location>
        <begin position="20"/>
        <end position="61"/>
    </location>
</feature>
<dbReference type="Gene3D" id="3.30.40.10">
    <property type="entry name" value="Zinc/RING finger domain, C3HC4 (zinc finger)"/>
    <property type="match status" value="1"/>
</dbReference>
<evidence type="ECO:0000256" key="3">
    <source>
        <dbReference type="ARBA" id="ARBA00012483"/>
    </source>
</evidence>
<dbReference type="AlphaFoldDB" id="A0A388KTE3"/>
<dbReference type="GO" id="GO:0006511">
    <property type="term" value="P:ubiquitin-dependent protein catabolic process"/>
    <property type="evidence" value="ECO:0007669"/>
    <property type="project" value="TreeGrafter"/>
</dbReference>
<dbReference type="InterPro" id="IPR001841">
    <property type="entry name" value="Znf_RING"/>
</dbReference>
<keyword evidence="9" id="KW-0862">Zinc</keyword>
<keyword evidence="11" id="KW-0472">Membrane</keyword>
<dbReference type="OMA" id="ARECAIC"/>
<dbReference type="GO" id="GO:0008270">
    <property type="term" value="F:zinc ion binding"/>
    <property type="evidence" value="ECO:0007669"/>
    <property type="project" value="UniProtKB-KW"/>
</dbReference>
<evidence type="ECO:0000256" key="6">
    <source>
        <dbReference type="ARBA" id="ARBA00022723"/>
    </source>
</evidence>
<sequence>MVPIGDGGSERDISVEDAECCICLSAYEDGVELRGLPCLHHFHSACIDKWLRAKATCPLCKYNIARNGNTAEEP</sequence>
<dbReference type="GO" id="GO:0061630">
    <property type="term" value="F:ubiquitin protein ligase activity"/>
    <property type="evidence" value="ECO:0007669"/>
    <property type="project" value="UniProtKB-EC"/>
</dbReference>
<dbReference type="SMART" id="SM00184">
    <property type="entry name" value="RING"/>
    <property type="match status" value="1"/>
</dbReference>
<protein>
    <recommendedName>
        <fullName evidence="3">RING-type E3 ubiquitin transferase</fullName>
        <ecNumber evidence="3">2.3.2.27</ecNumber>
    </recommendedName>
</protein>
<dbReference type="EMBL" id="BFEA01000181">
    <property type="protein sequence ID" value="GBG73327.1"/>
    <property type="molecule type" value="Genomic_DNA"/>
</dbReference>
<proteinExistence type="predicted"/>
<gene>
    <name evidence="14" type="ORF">CBR_g13047</name>
</gene>
<dbReference type="Gramene" id="GBG73327">
    <property type="protein sequence ID" value="GBG73327"/>
    <property type="gene ID" value="CBR_g13047"/>
</dbReference>
<evidence type="ECO:0000256" key="1">
    <source>
        <dbReference type="ARBA" id="ARBA00000900"/>
    </source>
</evidence>
<dbReference type="EC" id="2.3.2.27" evidence="3"/>
<name>A0A388KTE3_CHABU</name>
<evidence type="ECO:0000256" key="7">
    <source>
        <dbReference type="ARBA" id="ARBA00022771"/>
    </source>
</evidence>
<dbReference type="SUPFAM" id="SSF57850">
    <property type="entry name" value="RING/U-box"/>
    <property type="match status" value="1"/>
</dbReference>
<keyword evidence="15" id="KW-1185">Reference proteome</keyword>
<evidence type="ECO:0000256" key="4">
    <source>
        <dbReference type="ARBA" id="ARBA00022679"/>
    </source>
</evidence>
<evidence type="ECO:0000256" key="11">
    <source>
        <dbReference type="ARBA" id="ARBA00023136"/>
    </source>
</evidence>
<evidence type="ECO:0000313" key="15">
    <source>
        <dbReference type="Proteomes" id="UP000265515"/>
    </source>
</evidence>
<comment type="subcellular location">
    <subcellularLocation>
        <location evidence="2">Membrane</location>
        <topology evidence="2">Multi-pass membrane protein</topology>
    </subcellularLocation>
</comment>
<dbReference type="Pfam" id="PF13639">
    <property type="entry name" value="zf-RING_2"/>
    <property type="match status" value="1"/>
</dbReference>
<accession>A0A388KTE3</accession>
<dbReference type="OrthoDB" id="8062037at2759"/>
<keyword evidence="7 12" id="KW-0863">Zinc-finger</keyword>
<evidence type="ECO:0000256" key="5">
    <source>
        <dbReference type="ARBA" id="ARBA00022692"/>
    </source>
</evidence>
<keyword evidence="5" id="KW-0812">Transmembrane</keyword>
<evidence type="ECO:0000313" key="14">
    <source>
        <dbReference type="EMBL" id="GBG73327.1"/>
    </source>
</evidence>
<comment type="catalytic activity">
    <reaction evidence="1">
        <text>S-ubiquitinyl-[E2 ubiquitin-conjugating enzyme]-L-cysteine + [acceptor protein]-L-lysine = [E2 ubiquitin-conjugating enzyme]-L-cysteine + N(6)-ubiquitinyl-[acceptor protein]-L-lysine.</text>
        <dbReference type="EC" id="2.3.2.27"/>
    </reaction>
</comment>
<comment type="caution">
    <text evidence="14">The sequence shown here is derived from an EMBL/GenBank/DDBJ whole genome shotgun (WGS) entry which is preliminary data.</text>
</comment>
<dbReference type="Proteomes" id="UP000265515">
    <property type="component" value="Unassembled WGS sequence"/>
</dbReference>
<keyword evidence="4" id="KW-0808">Transferase</keyword>
<keyword evidence="6" id="KW-0479">Metal-binding</keyword>